<evidence type="ECO:0000313" key="2">
    <source>
        <dbReference type="EMBL" id="RKR03162.1"/>
    </source>
</evidence>
<dbReference type="Proteomes" id="UP000273675">
    <property type="component" value="Unassembled WGS sequence"/>
</dbReference>
<organism evidence="2 3">
    <name type="scientific">Maricaulis maris</name>
    <dbReference type="NCBI Taxonomy" id="74318"/>
    <lineage>
        <taxon>Bacteria</taxon>
        <taxon>Pseudomonadati</taxon>
        <taxon>Pseudomonadota</taxon>
        <taxon>Alphaproteobacteria</taxon>
        <taxon>Maricaulales</taxon>
        <taxon>Maricaulaceae</taxon>
        <taxon>Maricaulis</taxon>
    </lineage>
</organism>
<sequence length="107" mass="12092">MTLPENITETERTALDAAAFRRLVAHLDAHKEVQNIDLMLLADFCRNCLGDWWREAASERGIEVTKDQARERVYGMPPAEWKAKYQGETSPEKVAAFKAKQAAKDNG</sequence>
<gene>
    <name evidence="2" type="ORF">C7435_1111</name>
</gene>
<proteinExistence type="predicted"/>
<reference evidence="2 3" key="1">
    <citation type="submission" date="2018-10" db="EMBL/GenBank/DDBJ databases">
        <title>Genomic Encyclopedia of Type Strains, Phase IV (KMG-IV): sequencing the most valuable type-strain genomes for metagenomic binning, comparative biology and taxonomic classification.</title>
        <authorList>
            <person name="Goeker M."/>
        </authorList>
    </citation>
    <scope>NUCLEOTIDE SEQUENCE [LARGE SCALE GENOMIC DNA]</scope>
    <source>
        <strain evidence="2 3">DSM 4734</strain>
    </source>
</reference>
<dbReference type="AlphaFoldDB" id="A0A495DKQ8"/>
<dbReference type="RefSeq" id="WP_199288356.1">
    <property type="nucleotide sequence ID" value="NZ_RBIM01000002.1"/>
</dbReference>
<dbReference type="InterPro" id="IPR023163">
    <property type="entry name" value="SMc04008-like_domain"/>
</dbReference>
<dbReference type="Pfam" id="PF06844">
    <property type="entry name" value="DUF1244"/>
    <property type="match status" value="1"/>
</dbReference>
<dbReference type="InterPro" id="IPR036810">
    <property type="entry name" value="SMc04008-like_sf"/>
</dbReference>
<dbReference type="Gene3D" id="1.10.3340.10">
    <property type="entry name" value="SMc04008-like"/>
    <property type="match status" value="1"/>
</dbReference>
<dbReference type="SUPFAM" id="SSF158757">
    <property type="entry name" value="SMc04008-like"/>
    <property type="match status" value="1"/>
</dbReference>
<comment type="caution">
    <text evidence="2">The sequence shown here is derived from an EMBL/GenBank/DDBJ whole genome shotgun (WGS) entry which is preliminary data.</text>
</comment>
<accession>A0A495DKQ8</accession>
<protein>
    <recommendedName>
        <fullName evidence="1">SMc04008-like domain-containing protein</fullName>
    </recommendedName>
</protein>
<evidence type="ECO:0000259" key="1">
    <source>
        <dbReference type="Pfam" id="PF06844"/>
    </source>
</evidence>
<feature type="domain" description="SMc04008-like" evidence="1">
    <location>
        <begin position="33"/>
        <end position="98"/>
    </location>
</feature>
<evidence type="ECO:0000313" key="3">
    <source>
        <dbReference type="Proteomes" id="UP000273675"/>
    </source>
</evidence>
<dbReference type="EMBL" id="RBIM01000002">
    <property type="protein sequence ID" value="RKR03162.1"/>
    <property type="molecule type" value="Genomic_DNA"/>
</dbReference>
<name>A0A495DKQ8_9PROT</name>